<dbReference type="GO" id="GO:0016779">
    <property type="term" value="F:nucleotidyltransferase activity"/>
    <property type="evidence" value="ECO:0007669"/>
    <property type="project" value="UniProtKB-KW"/>
</dbReference>
<evidence type="ECO:0000313" key="6">
    <source>
        <dbReference type="Proteomes" id="UP000244496"/>
    </source>
</evidence>
<keyword evidence="3" id="KW-0460">Magnesium</keyword>
<dbReference type="Gene3D" id="3.90.550.10">
    <property type="entry name" value="Spore Coat Polysaccharide Biosynthesis Protein SpsA, Chain A"/>
    <property type="match status" value="1"/>
</dbReference>
<proteinExistence type="predicted"/>
<dbReference type="AlphaFoldDB" id="A0A2S0UQI6"/>
<dbReference type="EMBL" id="CP028918">
    <property type="protein sequence ID" value="AWB50030.1"/>
    <property type="molecule type" value="Genomic_DNA"/>
</dbReference>
<dbReference type="Proteomes" id="UP000244496">
    <property type="component" value="Chromosome"/>
</dbReference>
<organism evidence="5 6">
    <name type="scientific">Paragemmobacter aquarius</name>
    <dbReference type="NCBI Taxonomy" id="2169400"/>
    <lineage>
        <taxon>Bacteria</taxon>
        <taxon>Pseudomonadati</taxon>
        <taxon>Pseudomonadota</taxon>
        <taxon>Alphaproteobacteria</taxon>
        <taxon>Rhodobacterales</taxon>
        <taxon>Paracoccaceae</taxon>
        <taxon>Paragemmobacter</taxon>
    </lineage>
</organism>
<evidence type="ECO:0000313" key="5">
    <source>
        <dbReference type="EMBL" id="AWB50030.1"/>
    </source>
</evidence>
<keyword evidence="2" id="KW-0548">Nucleotidyltransferase</keyword>
<dbReference type="InterPro" id="IPR029044">
    <property type="entry name" value="Nucleotide-diphossugar_trans"/>
</dbReference>
<dbReference type="InterPro" id="IPR050065">
    <property type="entry name" value="GlmU-like"/>
</dbReference>
<protein>
    <submittedName>
        <fullName evidence="5">Nucleotidyltransferase</fullName>
    </submittedName>
</protein>
<reference evidence="5 6" key="1">
    <citation type="submission" date="2018-04" db="EMBL/GenBank/DDBJ databases">
        <title>Genome sequencing of Gemmobacter.</title>
        <authorList>
            <person name="Yi H."/>
            <person name="Baek M.-G."/>
        </authorList>
    </citation>
    <scope>NUCLEOTIDE SEQUENCE [LARGE SCALE GENOMIC DNA]</scope>
    <source>
        <strain evidence="5 6">HYN0069</strain>
    </source>
</reference>
<keyword evidence="6" id="KW-1185">Reference proteome</keyword>
<dbReference type="RefSeq" id="WP_108436842.1">
    <property type="nucleotide sequence ID" value="NZ_CP028918.1"/>
</dbReference>
<gene>
    <name evidence="5" type="ORF">HYN69_17335</name>
</gene>
<sequence length="226" mass="23861">MRHDVFAVMLFAAGFGTRMGALTADKPKPLVQVAGRPLIDHALAVAAGAKRIVANVHYKPDALAAHLKAQGVTVNHEDPILETGGGLRAALPLLGQGPVMTLNTDAVWTGANPLDQLAALWDDTRMDGLLLLLPDAAVGKPTGDFVMDEKGHLTRAKGARGTVYLGAQILRTEGLLAISETVFSLNLLWDRMIESGRLFGAVHRGGWCDVGHPAGITEAEALLARA</sequence>
<dbReference type="CDD" id="cd06422">
    <property type="entry name" value="NTP_transferase_like_1"/>
    <property type="match status" value="1"/>
</dbReference>
<keyword evidence="1 5" id="KW-0808">Transferase</keyword>
<dbReference type="Pfam" id="PF12804">
    <property type="entry name" value="NTP_transf_3"/>
    <property type="match status" value="1"/>
</dbReference>
<dbReference type="KEGG" id="geh:HYN69_17335"/>
<dbReference type="PANTHER" id="PTHR43584:SF8">
    <property type="entry name" value="N-ACETYLMURAMATE ALPHA-1-PHOSPHATE URIDYLYLTRANSFERASE"/>
    <property type="match status" value="1"/>
</dbReference>
<feature type="domain" description="MobA-like NTP transferase" evidence="4">
    <location>
        <begin position="10"/>
        <end position="125"/>
    </location>
</feature>
<evidence type="ECO:0000256" key="2">
    <source>
        <dbReference type="ARBA" id="ARBA00022695"/>
    </source>
</evidence>
<evidence type="ECO:0000256" key="1">
    <source>
        <dbReference type="ARBA" id="ARBA00022679"/>
    </source>
</evidence>
<accession>A0A2S0UQI6</accession>
<dbReference type="SUPFAM" id="SSF53448">
    <property type="entry name" value="Nucleotide-diphospho-sugar transferases"/>
    <property type="match status" value="1"/>
</dbReference>
<evidence type="ECO:0000256" key="3">
    <source>
        <dbReference type="ARBA" id="ARBA00022842"/>
    </source>
</evidence>
<dbReference type="PANTHER" id="PTHR43584">
    <property type="entry name" value="NUCLEOTIDYL TRANSFERASE"/>
    <property type="match status" value="1"/>
</dbReference>
<dbReference type="OrthoDB" id="9788272at2"/>
<name>A0A2S0UQI6_9RHOB</name>
<dbReference type="InterPro" id="IPR025877">
    <property type="entry name" value="MobA-like_NTP_Trfase"/>
</dbReference>
<evidence type="ECO:0000259" key="4">
    <source>
        <dbReference type="Pfam" id="PF12804"/>
    </source>
</evidence>